<sequence length="113" mass="13606">MLCQTKKNLCEEHFIENYARNDKGRYSVKLPFKAERQDLGDSKGLAFRQFLNLEKRLMKIPNVYQQYKDFMSEYLSLRQMEEVDENSVDVKNEHFYITHHHVIRSQVSLLVYV</sequence>
<proteinExistence type="predicted"/>
<dbReference type="OrthoDB" id="6437025at2759"/>
<comment type="caution">
    <text evidence="1">The sequence shown here is derived from an EMBL/GenBank/DDBJ whole genome shotgun (WGS) entry which is preliminary data.</text>
</comment>
<dbReference type="Proteomes" id="UP000499080">
    <property type="component" value="Unassembled WGS sequence"/>
</dbReference>
<dbReference type="PANTHER" id="PTHR47331">
    <property type="entry name" value="PHD-TYPE DOMAIN-CONTAINING PROTEIN"/>
    <property type="match status" value="1"/>
</dbReference>
<dbReference type="PANTHER" id="PTHR47331:SF5">
    <property type="entry name" value="RIBONUCLEASE H"/>
    <property type="match status" value="1"/>
</dbReference>
<protein>
    <submittedName>
        <fullName evidence="1">Uncharacterized protein</fullName>
    </submittedName>
</protein>
<dbReference type="EMBL" id="BGPR01024385">
    <property type="protein sequence ID" value="GBN92446.1"/>
    <property type="molecule type" value="Genomic_DNA"/>
</dbReference>
<keyword evidence="2" id="KW-1185">Reference proteome</keyword>
<dbReference type="AlphaFoldDB" id="A0A4Y2SYV2"/>
<organism evidence="1 2">
    <name type="scientific">Araneus ventricosus</name>
    <name type="common">Orbweaver spider</name>
    <name type="synonym">Epeira ventricosa</name>
    <dbReference type="NCBI Taxonomy" id="182803"/>
    <lineage>
        <taxon>Eukaryota</taxon>
        <taxon>Metazoa</taxon>
        <taxon>Ecdysozoa</taxon>
        <taxon>Arthropoda</taxon>
        <taxon>Chelicerata</taxon>
        <taxon>Arachnida</taxon>
        <taxon>Araneae</taxon>
        <taxon>Araneomorphae</taxon>
        <taxon>Entelegynae</taxon>
        <taxon>Araneoidea</taxon>
        <taxon>Araneidae</taxon>
        <taxon>Araneus</taxon>
    </lineage>
</organism>
<reference evidence="1 2" key="1">
    <citation type="journal article" date="2019" name="Sci. Rep.">
        <title>Orb-weaving spider Araneus ventricosus genome elucidates the spidroin gene catalogue.</title>
        <authorList>
            <person name="Kono N."/>
            <person name="Nakamura H."/>
            <person name="Ohtoshi R."/>
            <person name="Moran D.A.P."/>
            <person name="Shinohara A."/>
            <person name="Yoshida Y."/>
            <person name="Fujiwara M."/>
            <person name="Mori M."/>
            <person name="Tomita M."/>
            <person name="Arakawa K."/>
        </authorList>
    </citation>
    <scope>NUCLEOTIDE SEQUENCE [LARGE SCALE GENOMIC DNA]</scope>
</reference>
<accession>A0A4Y2SYV2</accession>
<evidence type="ECO:0000313" key="2">
    <source>
        <dbReference type="Proteomes" id="UP000499080"/>
    </source>
</evidence>
<name>A0A4Y2SYV2_ARAVE</name>
<evidence type="ECO:0000313" key="1">
    <source>
        <dbReference type="EMBL" id="GBN92446.1"/>
    </source>
</evidence>
<gene>
    <name evidence="1" type="ORF">AVEN_272817_1</name>
</gene>